<gene>
    <name evidence="2" type="ORF">U9M48_036480</name>
</gene>
<proteinExistence type="predicted"/>
<dbReference type="Proteomes" id="UP001341281">
    <property type="component" value="Chromosome 08"/>
</dbReference>
<keyword evidence="1" id="KW-1133">Transmembrane helix</keyword>
<keyword evidence="1" id="KW-0812">Transmembrane</keyword>
<name>A0AAQ3UD83_PASNO</name>
<organism evidence="2 3">
    <name type="scientific">Paspalum notatum var. saurae</name>
    <dbReference type="NCBI Taxonomy" id="547442"/>
    <lineage>
        <taxon>Eukaryota</taxon>
        <taxon>Viridiplantae</taxon>
        <taxon>Streptophyta</taxon>
        <taxon>Embryophyta</taxon>
        <taxon>Tracheophyta</taxon>
        <taxon>Spermatophyta</taxon>
        <taxon>Magnoliopsida</taxon>
        <taxon>Liliopsida</taxon>
        <taxon>Poales</taxon>
        <taxon>Poaceae</taxon>
        <taxon>PACMAD clade</taxon>
        <taxon>Panicoideae</taxon>
        <taxon>Andropogonodae</taxon>
        <taxon>Paspaleae</taxon>
        <taxon>Paspalinae</taxon>
        <taxon>Paspalum</taxon>
    </lineage>
</organism>
<evidence type="ECO:0000256" key="1">
    <source>
        <dbReference type="SAM" id="Phobius"/>
    </source>
</evidence>
<sequence>MWQTSLRSSQIRDLLLARIRGSLGVGILFVYFFSIRSVFFVPRISFAGAGQEQFGSIDCTARHQPNMSDKI</sequence>
<accession>A0AAQ3UD83</accession>
<dbReference type="AlphaFoldDB" id="A0AAQ3UD83"/>
<dbReference type="EMBL" id="CP144752">
    <property type="protein sequence ID" value="WVZ90153.1"/>
    <property type="molecule type" value="Genomic_DNA"/>
</dbReference>
<evidence type="ECO:0000313" key="2">
    <source>
        <dbReference type="EMBL" id="WVZ90153.1"/>
    </source>
</evidence>
<keyword evidence="3" id="KW-1185">Reference proteome</keyword>
<protein>
    <submittedName>
        <fullName evidence="2">Uncharacterized protein</fullName>
    </submittedName>
</protein>
<evidence type="ECO:0000313" key="3">
    <source>
        <dbReference type="Proteomes" id="UP001341281"/>
    </source>
</evidence>
<keyword evidence="1" id="KW-0472">Membrane</keyword>
<reference evidence="2 3" key="1">
    <citation type="submission" date="2024-02" db="EMBL/GenBank/DDBJ databases">
        <title>High-quality chromosome-scale genome assembly of Pensacola bahiagrass (Paspalum notatum Flugge var. saurae).</title>
        <authorList>
            <person name="Vega J.M."/>
            <person name="Podio M."/>
            <person name="Orjuela J."/>
            <person name="Siena L.A."/>
            <person name="Pessino S.C."/>
            <person name="Combes M.C."/>
            <person name="Mariac C."/>
            <person name="Albertini E."/>
            <person name="Pupilli F."/>
            <person name="Ortiz J.P.A."/>
            <person name="Leblanc O."/>
        </authorList>
    </citation>
    <scope>NUCLEOTIDE SEQUENCE [LARGE SCALE GENOMIC DNA]</scope>
    <source>
        <strain evidence="2">R1</strain>
        <tissue evidence="2">Leaf</tissue>
    </source>
</reference>
<feature type="transmembrane region" description="Helical" evidence="1">
    <location>
        <begin position="21"/>
        <end position="41"/>
    </location>
</feature>